<proteinExistence type="predicted"/>
<reference evidence="1" key="1">
    <citation type="submission" date="2009-01" db="EMBL/GenBank/DDBJ databases">
        <title>The Genome Sequence of Brucella pinnipedialis M292/94/1.</title>
        <authorList>
            <consortium name="The Broad Institute Genome Sequencing Platform"/>
            <person name="Ward D."/>
            <person name="Young S.K."/>
            <person name="Kodira C.D."/>
            <person name="Zeng Q."/>
            <person name="Koehrsen M."/>
            <person name="Alvarado L."/>
            <person name="Berlin A."/>
            <person name="Borenstein D."/>
            <person name="Chen Z."/>
            <person name="Engels R."/>
            <person name="Freedman E."/>
            <person name="Gellesch M."/>
            <person name="Goldberg J."/>
            <person name="Griggs A."/>
            <person name="Gujja S."/>
            <person name="Heiman D."/>
            <person name="Hepburn T."/>
            <person name="Howarth C."/>
            <person name="Jen D."/>
            <person name="Larson L."/>
            <person name="Lewis B."/>
            <person name="Mehta T."/>
            <person name="Park D."/>
            <person name="Pearson M."/>
            <person name="Roberts A."/>
            <person name="Saif S."/>
            <person name="Shea T."/>
            <person name="Shenoy N."/>
            <person name="Sisk P."/>
            <person name="Stolte C."/>
            <person name="Sykes S."/>
            <person name="Walk T."/>
            <person name="White J."/>
            <person name="Yandava C."/>
            <person name="Whatmore A.M."/>
            <person name="Perrett L.L."/>
            <person name="O'Callaghan D."/>
            <person name="Nusbaum C."/>
            <person name="Galagan J."/>
            <person name="Birren B."/>
        </authorList>
    </citation>
    <scope>NUCLEOTIDE SEQUENCE [LARGE SCALE GENOMIC DNA]</scope>
    <source>
        <strain evidence="1">M292/94/1</strain>
    </source>
</reference>
<sequence length="62" mass="7195">MAFEDIKAEIALLFEQMVNQPQDAHEIRETVREKLNELKAAGLPLPEDLVELEKRIEQDFDS</sequence>
<protein>
    <submittedName>
        <fullName evidence="1">Uncharacterized protein</fullName>
    </submittedName>
</protein>
<gene>
    <name evidence="1" type="ORF">BALG_00373</name>
</gene>
<evidence type="ECO:0000313" key="1">
    <source>
        <dbReference type="EMBL" id="EEZ30254.1"/>
    </source>
</evidence>
<dbReference type="EMBL" id="EQ999546">
    <property type="protein sequence ID" value="EEZ30254.1"/>
    <property type="molecule type" value="Genomic_DNA"/>
</dbReference>
<dbReference type="Proteomes" id="UP000004659">
    <property type="component" value="Unassembled WGS sequence"/>
</dbReference>
<dbReference type="RefSeq" id="WP_002965314.1">
    <property type="nucleotide sequence ID" value="NZ_EQ999546.1"/>
</dbReference>
<dbReference type="GeneID" id="93017456"/>
<name>A0A0E1X1Y3_9HYPH</name>
<accession>A0A0E1X1Y3</accession>
<organism evidence="1">
    <name type="scientific">Brucella pinnipedialis M292/94/1</name>
    <dbReference type="NCBI Taxonomy" id="520462"/>
    <lineage>
        <taxon>Bacteria</taxon>
        <taxon>Pseudomonadati</taxon>
        <taxon>Pseudomonadota</taxon>
        <taxon>Alphaproteobacteria</taxon>
        <taxon>Hyphomicrobiales</taxon>
        <taxon>Brucellaceae</taxon>
        <taxon>Brucella/Ochrobactrum group</taxon>
        <taxon>Brucella</taxon>
    </lineage>
</organism>
<dbReference type="AlphaFoldDB" id="A0A0E1X1Y3"/>
<dbReference type="HOGENOM" id="CLU_201922_0_0_5"/>